<accession>W7YDH0</accession>
<dbReference type="PANTHER" id="PTHR48098">
    <property type="entry name" value="ENTEROCHELIN ESTERASE-RELATED"/>
    <property type="match status" value="1"/>
</dbReference>
<dbReference type="PANTHER" id="PTHR48098:SF6">
    <property type="entry name" value="FERRI-BACILLIBACTIN ESTERASE BESA"/>
    <property type="match status" value="1"/>
</dbReference>
<dbReference type="OrthoDB" id="9803578at2"/>
<organism evidence="1 2">
    <name type="scientific">Saccharicrinis fermentans DSM 9555 = JCM 21142</name>
    <dbReference type="NCBI Taxonomy" id="869213"/>
    <lineage>
        <taxon>Bacteria</taxon>
        <taxon>Pseudomonadati</taxon>
        <taxon>Bacteroidota</taxon>
        <taxon>Bacteroidia</taxon>
        <taxon>Marinilabiliales</taxon>
        <taxon>Marinilabiliaceae</taxon>
        <taxon>Saccharicrinis</taxon>
    </lineage>
</organism>
<protein>
    <submittedName>
        <fullName evidence="1">Enterobactin/ferric enterobactin esterase</fullName>
    </submittedName>
</protein>
<evidence type="ECO:0000313" key="1">
    <source>
        <dbReference type="EMBL" id="GAF02531.1"/>
    </source>
</evidence>
<proteinExistence type="predicted"/>
<dbReference type="EMBL" id="BAMD01000010">
    <property type="protein sequence ID" value="GAF02531.1"/>
    <property type="molecule type" value="Genomic_DNA"/>
</dbReference>
<dbReference type="InterPro" id="IPR029058">
    <property type="entry name" value="AB_hydrolase_fold"/>
</dbReference>
<evidence type="ECO:0000313" key="2">
    <source>
        <dbReference type="Proteomes" id="UP000019402"/>
    </source>
</evidence>
<keyword evidence="2" id="KW-1185">Reference proteome</keyword>
<dbReference type="Gene3D" id="3.40.50.1820">
    <property type="entry name" value="alpha/beta hydrolase"/>
    <property type="match status" value="1"/>
</dbReference>
<sequence length="280" mass="32524">MCSSKKEASSRIEHVEAFKSQYIPARNIDIWLPQNYSEDKKYNVLYMHDGQMLYDSTATWNGQSWNAGETMQKMMDAKRIKETIIVGIYNIAELRTIEYFPRKAFDLLEPEIKDSLSQELLKQEPESDHYLKFIVQELKPYIDSVYSTNRAKENTFVAGSSMGGLISMYAICEYPDVFGAAACLSTHWPGSFESNIEIPTAFKRYMEANLPSPENHKIYFDYGTETLDALYKPYQLMVDSVMRKKGFTSDNWMSKEFVGHAHKETDWAKRLHIPFEFILK</sequence>
<dbReference type="STRING" id="869213.GCA_000517085_02784"/>
<reference evidence="1 2" key="1">
    <citation type="journal article" date="2014" name="Genome Announc.">
        <title>Draft Genome Sequence of Cytophaga fermentans JCM 21142T, a Facultative Anaerobe Isolated from Marine Mud.</title>
        <authorList>
            <person name="Starns D."/>
            <person name="Oshima K."/>
            <person name="Suda W."/>
            <person name="Iino T."/>
            <person name="Yuki M."/>
            <person name="Inoue J."/>
            <person name="Kitamura K."/>
            <person name="Iida T."/>
            <person name="Darby A."/>
            <person name="Hattori M."/>
            <person name="Ohkuma M."/>
        </authorList>
    </citation>
    <scope>NUCLEOTIDE SEQUENCE [LARGE SCALE GENOMIC DNA]</scope>
    <source>
        <strain evidence="1 2">JCM 21142</strain>
    </source>
</reference>
<dbReference type="InterPro" id="IPR000801">
    <property type="entry name" value="Esterase-like"/>
</dbReference>
<dbReference type="eggNOG" id="COG2819">
    <property type="taxonomic scope" value="Bacteria"/>
</dbReference>
<dbReference type="RefSeq" id="WP_152541704.1">
    <property type="nucleotide sequence ID" value="NZ_BAMD01000010.1"/>
</dbReference>
<gene>
    <name evidence="1" type="ORF">JCM21142_31169</name>
</gene>
<name>W7YDH0_9BACT</name>
<dbReference type="SUPFAM" id="SSF53474">
    <property type="entry name" value="alpha/beta-Hydrolases"/>
    <property type="match status" value="1"/>
</dbReference>
<dbReference type="AlphaFoldDB" id="W7YDH0"/>
<comment type="caution">
    <text evidence="1">The sequence shown here is derived from an EMBL/GenBank/DDBJ whole genome shotgun (WGS) entry which is preliminary data.</text>
</comment>
<dbReference type="Pfam" id="PF00756">
    <property type="entry name" value="Esterase"/>
    <property type="match status" value="1"/>
</dbReference>
<dbReference type="Proteomes" id="UP000019402">
    <property type="component" value="Unassembled WGS sequence"/>
</dbReference>
<dbReference type="InterPro" id="IPR050583">
    <property type="entry name" value="Mycobacterial_A85_antigen"/>
</dbReference>